<dbReference type="EMBL" id="JAAMPI010000572">
    <property type="protein sequence ID" value="KAF4630239.1"/>
    <property type="molecule type" value="Genomic_DNA"/>
</dbReference>
<keyword evidence="2" id="KW-0812">Transmembrane</keyword>
<feature type="transmembrane region" description="Helical" evidence="2">
    <location>
        <begin position="130"/>
        <end position="150"/>
    </location>
</feature>
<comment type="caution">
    <text evidence="4">The sequence shown here is derived from an EMBL/GenBank/DDBJ whole genome shotgun (WGS) entry which is preliminary data.</text>
</comment>
<accession>A0A8H4W436</accession>
<evidence type="ECO:0000259" key="3">
    <source>
        <dbReference type="PROSITE" id="PS50924"/>
    </source>
</evidence>
<evidence type="ECO:0000256" key="2">
    <source>
        <dbReference type="SAM" id="Phobius"/>
    </source>
</evidence>
<feature type="compositionally biased region" description="Low complexity" evidence="1">
    <location>
        <begin position="891"/>
        <end position="904"/>
    </location>
</feature>
<dbReference type="Pfam" id="PF03707">
    <property type="entry name" value="MHYT"/>
    <property type="match status" value="1"/>
</dbReference>
<feature type="transmembrane region" description="Helical" evidence="2">
    <location>
        <begin position="102"/>
        <end position="123"/>
    </location>
</feature>
<dbReference type="PANTHER" id="PTHR35152">
    <property type="entry name" value="DOMAIN SIGNALLING PROTEIN, PUTATIVE (AFU_ORTHOLOGUE AFUA_5G11310)-RELATED"/>
    <property type="match status" value="1"/>
</dbReference>
<evidence type="ECO:0000256" key="1">
    <source>
        <dbReference type="SAM" id="MobiDB-lite"/>
    </source>
</evidence>
<feature type="region of interest" description="Disordered" evidence="1">
    <location>
        <begin position="878"/>
        <end position="904"/>
    </location>
</feature>
<feature type="compositionally biased region" description="Low complexity" evidence="1">
    <location>
        <begin position="1139"/>
        <end position="1150"/>
    </location>
</feature>
<gene>
    <name evidence="4" type="ORF">G7Y89_g7906</name>
</gene>
<keyword evidence="5" id="KW-1185">Reference proteome</keyword>
<keyword evidence="2" id="KW-0472">Membrane</keyword>
<dbReference type="PROSITE" id="PS50924">
    <property type="entry name" value="MHYT"/>
    <property type="match status" value="1"/>
</dbReference>
<feature type="transmembrane region" description="Helical" evidence="2">
    <location>
        <begin position="240"/>
        <end position="261"/>
    </location>
</feature>
<feature type="transmembrane region" description="Helical" evidence="2">
    <location>
        <begin position="29"/>
        <end position="48"/>
    </location>
</feature>
<dbReference type="InterPro" id="IPR005330">
    <property type="entry name" value="MHYT_dom"/>
</dbReference>
<dbReference type="Proteomes" id="UP000566819">
    <property type="component" value="Unassembled WGS sequence"/>
</dbReference>
<feature type="compositionally biased region" description="Polar residues" evidence="1">
    <location>
        <begin position="1087"/>
        <end position="1098"/>
    </location>
</feature>
<feature type="region of interest" description="Disordered" evidence="1">
    <location>
        <begin position="1038"/>
        <end position="1179"/>
    </location>
</feature>
<evidence type="ECO:0000313" key="4">
    <source>
        <dbReference type="EMBL" id="KAF4630239.1"/>
    </source>
</evidence>
<sequence>MSSLSHNTMPQNYTMLVGNIVPRTFNPGYVVLSYLISYVGAWTAIELINKRTTMKGSYNWFLLIGAALSMGGIATWCMHFIGNRAIILGDGGAGIQISYSPGFTALSFFVPIIVLLLAFWTVGSNEILSLARVSMGGTLAGLGFSGMHYLGQAGISNYTCVYQVAFVISATIIACLASIGAIGMFFFYRSAWNSTWWKRAISAFVLSVGVSGMHWLAMVGTLYRLKKVDPSLGNSKSTTVIVTIVLSVIGSLALVLLSVIAQAQRARAANRAQQVVLATAFFDNDGKIMVTSQGLLPNKKITNQYLERSFNDVFNASHPVFLWIYRTTYHWPGVTGLVPAMQNHLERAGLRHQHIRSRSQANLLNEEGTPIEDYSIIFRELFCVAAADLASNFKIPKEDLGLLFNEIVATGNKSKQDLKGGKSVFSAAASTVADRKPLKTKNDDVPVLGKGQLLFLVKRVDRREAEGLQAAGYRFATKENVLPILAQSLQIGHTDISRRLDLMLDYATDSTHMLEPGIHIACFAIRASIGAGFDVLARKDAKNQLPTMQLPFDTIEPWQIEYLNGMNLLSVVASMKLMNKASKANNPSPTQREFAKNMMLALKAIKDEIEDPFFNDAQLIAEPIEVPCRGQTKDSPPGTALLITYKIIVPIHARAPGKKLEFTPLNLFRMQQRVYKNSADHAVFARETFREFARVLDLTEPPNSGQGKLSTWSKLSFGKKDGNAPSSPGMTLEGRIGDDVDMFGNQLVKKVRGDNSSEKDLMDVESQPAFNSSILVSQDVSIDPRTIDSNRPRSPASNKGGAGQGIEMNNLPGNQKPGVTTQVSKEQGELKTFVDEMFAITIKTKGGAKLHPGVLILVEPLKLEKHGLPALNALVPIQKPNSTTPHPFRNQQAPSASSQHSAPKKSALNFILNPVDEQRKTATSTFTAANRPSITTAHVANVSNSTTIPVPKKQKTSTLPQGPVPKRNALNIQGLAQAPKKQPTSTLTAVNVSKPNIDRGSKKQNAFSAPVQYSGPKKNALNIFPALQELKKHTLYTSTPVKRQIPTTSPAPKKCKPSIAPSQGSTPVKYPPNALAPVKQPKKRKLNASTTVGNQNPTPKKRKTLPAQSKVHTSATINEQEPMTADVPVKQKSSPPLPQSLSTSSFTSTLNNERNSAIVHIPKKQKVSPPRPQSPPSNKHVLSNLVLVCEKNSSTDHTSGDISPVSSGATAPLTAPLVTAFPLTAAPLMPQNSASREIPWIFLLLLTPSTEISCPNHKSLRPEPMKILGAFKTVEDANLMAGALQVNVIRRKEKCRVGYEIEVGYLNGEEEEGGGGKWWRITWNACDEGKDESIRALEVAVVRRKVCRAGLLKDIEEKLFSGVEI</sequence>
<feature type="transmembrane region" description="Helical" evidence="2">
    <location>
        <begin position="200"/>
        <end position="220"/>
    </location>
</feature>
<feature type="region of interest" description="Disordered" evidence="1">
    <location>
        <begin position="781"/>
        <end position="824"/>
    </location>
</feature>
<feature type="compositionally biased region" description="Polar residues" evidence="1">
    <location>
        <begin position="1038"/>
        <end position="1050"/>
    </location>
</feature>
<keyword evidence="2" id="KW-1133">Transmembrane helix</keyword>
<feature type="compositionally biased region" description="Polar residues" evidence="1">
    <location>
        <begin position="1106"/>
        <end position="1121"/>
    </location>
</feature>
<dbReference type="OrthoDB" id="264015at2759"/>
<reference evidence="4 5" key="1">
    <citation type="submission" date="2020-03" db="EMBL/GenBank/DDBJ databases">
        <title>Draft Genome Sequence of Cudoniella acicularis.</title>
        <authorList>
            <person name="Buettner E."/>
            <person name="Kellner H."/>
        </authorList>
    </citation>
    <scope>NUCLEOTIDE SEQUENCE [LARGE SCALE GENOMIC DNA]</scope>
    <source>
        <strain evidence="4 5">DSM 108380</strain>
    </source>
</reference>
<feature type="transmembrane region" description="Helical" evidence="2">
    <location>
        <begin position="60"/>
        <end position="82"/>
    </location>
</feature>
<organism evidence="4 5">
    <name type="scientific">Cudoniella acicularis</name>
    <dbReference type="NCBI Taxonomy" id="354080"/>
    <lineage>
        <taxon>Eukaryota</taxon>
        <taxon>Fungi</taxon>
        <taxon>Dikarya</taxon>
        <taxon>Ascomycota</taxon>
        <taxon>Pezizomycotina</taxon>
        <taxon>Leotiomycetes</taxon>
        <taxon>Helotiales</taxon>
        <taxon>Tricladiaceae</taxon>
        <taxon>Cudoniella</taxon>
    </lineage>
</organism>
<evidence type="ECO:0000313" key="5">
    <source>
        <dbReference type="Proteomes" id="UP000566819"/>
    </source>
</evidence>
<feature type="domain" description="MHYT" evidence="3">
    <location>
        <begin position="25"/>
        <end position="224"/>
    </location>
</feature>
<protein>
    <recommendedName>
        <fullName evidence="3">MHYT domain-containing protein</fullName>
    </recommendedName>
</protein>
<name>A0A8H4W436_9HELO</name>
<proteinExistence type="predicted"/>
<dbReference type="PANTHER" id="PTHR35152:SF1">
    <property type="entry name" value="DOMAIN SIGNALLING PROTEIN, PUTATIVE (AFU_ORTHOLOGUE AFUA_5G11310)-RELATED"/>
    <property type="match status" value="1"/>
</dbReference>
<feature type="transmembrane region" description="Helical" evidence="2">
    <location>
        <begin position="162"/>
        <end position="188"/>
    </location>
</feature>
<feature type="compositionally biased region" description="Polar residues" evidence="1">
    <location>
        <begin position="811"/>
        <end position="824"/>
    </location>
</feature>